<dbReference type="AlphaFoldDB" id="A0A1X2IYI4"/>
<dbReference type="InterPro" id="IPR021109">
    <property type="entry name" value="Peptidase_aspartic_dom_sf"/>
</dbReference>
<keyword evidence="1" id="KW-0479">Metal-binding</keyword>
<keyword evidence="3" id="KW-0732">Signal</keyword>
<dbReference type="InterPro" id="IPR001878">
    <property type="entry name" value="Znf_CCHC"/>
</dbReference>
<feature type="signal peptide" evidence="3">
    <location>
        <begin position="1"/>
        <end position="17"/>
    </location>
</feature>
<dbReference type="SUPFAM" id="SSF50630">
    <property type="entry name" value="Acid proteases"/>
    <property type="match status" value="1"/>
</dbReference>
<protein>
    <recommendedName>
        <fullName evidence="4">CCHC-type domain-containing protein</fullName>
    </recommendedName>
</protein>
<dbReference type="SUPFAM" id="SSF57756">
    <property type="entry name" value="Retrovirus zinc finger-like domains"/>
    <property type="match status" value="1"/>
</dbReference>
<dbReference type="InterPro" id="IPR036875">
    <property type="entry name" value="Znf_CCHC_sf"/>
</dbReference>
<feature type="region of interest" description="Disordered" evidence="2">
    <location>
        <begin position="321"/>
        <end position="347"/>
    </location>
</feature>
<dbReference type="OrthoDB" id="2246976at2759"/>
<evidence type="ECO:0000259" key="4">
    <source>
        <dbReference type="PROSITE" id="PS50158"/>
    </source>
</evidence>
<evidence type="ECO:0000313" key="6">
    <source>
        <dbReference type="Proteomes" id="UP000193560"/>
    </source>
</evidence>
<evidence type="ECO:0000256" key="3">
    <source>
        <dbReference type="SAM" id="SignalP"/>
    </source>
</evidence>
<organism evidence="5 6">
    <name type="scientific">Absidia repens</name>
    <dbReference type="NCBI Taxonomy" id="90262"/>
    <lineage>
        <taxon>Eukaryota</taxon>
        <taxon>Fungi</taxon>
        <taxon>Fungi incertae sedis</taxon>
        <taxon>Mucoromycota</taxon>
        <taxon>Mucoromycotina</taxon>
        <taxon>Mucoromycetes</taxon>
        <taxon>Mucorales</taxon>
        <taxon>Cunninghamellaceae</taxon>
        <taxon>Absidia</taxon>
    </lineage>
</organism>
<keyword evidence="1" id="KW-0863">Zinc-finger</keyword>
<sequence length="662" mass="71535">MAPVRKTLLLGSATWTAFDVVPSCQTKACYWCRFPLAWWSIHEEVASDWTAFKVLFKAKYCDQKDEMAYWEDIQGVKQGPGVSIEEVSSRLRHLFTLVKVSSPSLMIRTFLLAIKPDIAMEVEKEGDLDTFDDVVKRATTIDKVNRRYGLGDGSTTSSRYYTTINKAGTDRSYEDFVAQVKALADEVSNLKLKNAPEAKSKPPFACYNCGDPGHSSKQCTLPKVRVLVSKTKKSPLINVVTTLADDARGGPPSGDGGGDVRGARGCAFGGHEADILCDDDRGDGCPRRVSPNESVMVNAFASQKRPASDIINMEAAAGRTNKKNISPGVGPSATTTTKNKREPPRKLPVHVPTYNIWDHLKATQSPLTLADWLRLDKTAYKDLRDGLRYLHGRSSVSKAVNAISTTIGNLDGLGGVGDVGRTYGVSATDSVGGTNNIGFGDTDLDSPQSDVGAVNGSTDLDGVDILNDDLYSDTDSWAISSDDGDDDALSEGGFSDDTEYPYPYSFDYMKNSKPFSAPVVIGSTLVNAIFDAGASVSVIGSDLANELGLVPNGDSLTLTSFDNKTRHSCPITADSQKNLCLLGMTWFSTYGVKQDLKEHVLIIPTNNGTRSVELYGDNPGDVAAELMVTSNVFLVNVRADQDLDGYDQVVLCRKGYRGKCCA</sequence>
<dbReference type="STRING" id="90262.A0A1X2IYI4"/>
<dbReference type="PROSITE" id="PS50158">
    <property type="entry name" value="ZF_CCHC"/>
    <property type="match status" value="1"/>
</dbReference>
<dbReference type="Gene3D" id="2.40.70.10">
    <property type="entry name" value="Acid Proteases"/>
    <property type="match status" value="1"/>
</dbReference>
<evidence type="ECO:0000313" key="5">
    <source>
        <dbReference type="EMBL" id="ORZ24348.1"/>
    </source>
</evidence>
<feature type="domain" description="CCHC-type" evidence="4">
    <location>
        <begin position="206"/>
        <end position="219"/>
    </location>
</feature>
<accession>A0A1X2IYI4</accession>
<feature type="compositionally biased region" description="Acidic residues" evidence="2">
    <location>
        <begin position="482"/>
        <end position="496"/>
    </location>
</feature>
<gene>
    <name evidence="5" type="ORF">BCR42DRAFT_468641</name>
</gene>
<proteinExistence type="predicted"/>
<dbReference type="Pfam" id="PF00098">
    <property type="entry name" value="zf-CCHC"/>
    <property type="match status" value="1"/>
</dbReference>
<dbReference type="GO" id="GO:0008270">
    <property type="term" value="F:zinc ion binding"/>
    <property type="evidence" value="ECO:0007669"/>
    <property type="project" value="UniProtKB-KW"/>
</dbReference>
<keyword evidence="1" id="KW-0862">Zinc</keyword>
<reference evidence="5 6" key="1">
    <citation type="submission" date="2016-07" db="EMBL/GenBank/DDBJ databases">
        <title>Pervasive Adenine N6-methylation of Active Genes in Fungi.</title>
        <authorList>
            <consortium name="DOE Joint Genome Institute"/>
            <person name="Mondo S.J."/>
            <person name="Dannebaum R.O."/>
            <person name="Kuo R.C."/>
            <person name="Labutti K."/>
            <person name="Haridas S."/>
            <person name="Kuo A."/>
            <person name="Salamov A."/>
            <person name="Ahrendt S.R."/>
            <person name="Lipzen A."/>
            <person name="Sullivan W."/>
            <person name="Andreopoulos W.B."/>
            <person name="Clum A."/>
            <person name="Lindquist E."/>
            <person name="Daum C."/>
            <person name="Ramamoorthy G.K."/>
            <person name="Gryganskyi A."/>
            <person name="Culley D."/>
            <person name="Magnuson J.K."/>
            <person name="James T.Y."/>
            <person name="O'Malley M.A."/>
            <person name="Stajich J.E."/>
            <person name="Spatafora J.W."/>
            <person name="Visel A."/>
            <person name="Grigoriev I.V."/>
        </authorList>
    </citation>
    <scope>NUCLEOTIDE SEQUENCE [LARGE SCALE GENOMIC DNA]</scope>
    <source>
        <strain evidence="5 6">NRRL 1336</strain>
    </source>
</reference>
<dbReference type="EMBL" id="MCGE01000002">
    <property type="protein sequence ID" value="ORZ24348.1"/>
    <property type="molecule type" value="Genomic_DNA"/>
</dbReference>
<comment type="caution">
    <text evidence="5">The sequence shown here is derived from an EMBL/GenBank/DDBJ whole genome shotgun (WGS) entry which is preliminary data.</text>
</comment>
<keyword evidence="6" id="KW-1185">Reference proteome</keyword>
<dbReference type="Proteomes" id="UP000193560">
    <property type="component" value="Unassembled WGS sequence"/>
</dbReference>
<dbReference type="SMART" id="SM00343">
    <property type="entry name" value="ZnF_C2HC"/>
    <property type="match status" value="1"/>
</dbReference>
<feature type="chain" id="PRO_5010866918" description="CCHC-type domain-containing protein" evidence="3">
    <location>
        <begin position="18"/>
        <end position="662"/>
    </location>
</feature>
<dbReference type="GO" id="GO:0003676">
    <property type="term" value="F:nucleic acid binding"/>
    <property type="evidence" value="ECO:0007669"/>
    <property type="project" value="InterPro"/>
</dbReference>
<name>A0A1X2IYI4_9FUNG</name>
<evidence type="ECO:0000256" key="1">
    <source>
        <dbReference type="PROSITE-ProRule" id="PRU00047"/>
    </source>
</evidence>
<feature type="region of interest" description="Disordered" evidence="2">
    <location>
        <begin position="477"/>
        <end position="496"/>
    </location>
</feature>
<evidence type="ECO:0000256" key="2">
    <source>
        <dbReference type="SAM" id="MobiDB-lite"/>
    </source>
</evidence>